<evidence type="ECO:0000259" key="1">
    <source>
        <dbReference type="Pfam" id="PF00144"/>
    </source>
</evidence>
<dbReference type="Gene3D" id="3.40.710.10">
    <property type="entry name" value="DD-peptidase/beta-lactamase superfamily"/>
    <property type="match status" value="1"/>
</dbReference>
<comment type="caution">
    <text evidence="2">The sequence shown here is derived from an EMBL/GenBank/DDBJ whole genome shotgun (WGS) entry which is preliminary data.</text>
</comment>
<evidence type="ECO:0000313" key="2">
    <source>
        <dbReference type="EMBL" id="THJ72601.1"/>
    </source>
</evidence>
<keyword evidence="3" id="KW-1185">Reference proteome</keyword>
<evidence type="ECO:0000313" key="3">
    <source>
        <dbReference type="Proteomes" id="UP000305282"/>
    </source>
</evidence>
<dbReference type="AlphaFoldDB" id="A0A4S5EKD1"/>
<dbReference type="InterPro" id="IPR001466">
    <property type="entry name" value="Beta-lactam-related"/>
</dbReference>
<proteinExistence type="predicted"/>
<sequence length="223" mass="24079">MIDAQGRIQAVLEQLVSEGREVGLQVAAYLDGELVVDAWAGAADRATGHDVDGDSLFPLHSCGKGVTATAIHLLADRGLFEYDMPVATVWPEFACHGKQRVTLRQVLNHSAGVPHLPADTTPGDLCDWDRMCAVIAESAPLWEAGTRVGYHALTYGYILGEAVRRADGRTVDQVVRDEITGPLGIADSLIYGIAESMAPRAAVVVDDAPENPTCPELRRRWPR</sequence>
<dbReference type="EMBL" id="SSXH01000364">
    <property type="protein sequence ID" value="THJ72601.1"/>
    <property type="molecule type" value="Genomic_DNA"/>
</dbReference>
<name>A0A4S5EKD1_9ACTN</name>
<dbReference type="PANTHER" id="PTHR43319:SF3">
    <property type="entry name" value="BETA-LACTAMASE-RELATED DOMAIN-CONTAINING PROTEIN"/>
    <property type="match status" value="1"/>
</dbReference>
<feature type="domain" description="Beta-lactamase-related" evidence="1">
    <location>
        <begin position="9"/>
        <end position="216"/>
    </location>
</feature>
<dbReference type="InterPro" id="IPR052907">
    <property type="entry name" value="Beta-lactamase/esterase"/>
</dbReference>
<reference evidence="2 3" key="1">
    <citation type="submission" date="2019-04" db="EMBL/GenBank/DDBJ databases">
        <title>Draft genome sequences for three unisolated Alnus-infective Frankia Sp+ strains, AgTrS, AiOr and AvVan, the first sequenced Frankia strains able to sporulate in-planta.</title>
        <authorList>
            <person name="Bethencourt L."/>
            <person name="Vautrin F."/>
            <person name="Taib N."/>
            <person name="Dubost A."/>
            <person name="Castro-Garcia L."/>
            <person name="Imbaud O."/>
            <person name="Abrouk D."/>
            <person name="Fournier P."/>
            <person name="Briolay J."/>
            <person name="Nguyen A."/>
            <person name="Normand P."/>
            <person name="Fernandez M.P."/>
            <person name="Brochier-Armanet C."/>
            <person name="Herrera-Belaroussi A."/>
        </authorList>
    </citation>
    <scope>NUCLEOTIDE SEQUENCE [LARGE SCALE GENOMIC DNA]</scope>
    <source>
        <strain evidence="2 3">AvVan</strain>
    </source>
</reference>
<dbReference type="SUPFAM" id="SSF56601">
    <property type="entry name" value="beta-lactamase/transpeptidase-like"/>
    <property type="match status" value="1"/>
</dbReference>
<organism evidence="2 3">
    <name type="scientific">Candidatus Frankia alpina</name>
    <dbReference type="NCBI Taxonomy" id="2699483"/>
    <lineage>
        <taxon>Bacteria</taxon>
        <taxon>Bacillati</taxon>
        <taxon>Actinomycetota</taxon>
        <taxon>Actinomycetes</taxon>
        <taxon>Frankiales</taxon>
        <taxon>Frankiaceae</taxon>
        <taxon>Frankia</taxon>
    </lineage>
</organism>
<gene>
    <name evidence="2" type="ORF">E7Y31_14535</name>
</gene>
<accession>A0A4S5EKD1</accession>
<dbReference type="OrthoDB" id="9809635at2"/>
<dbReference type="Pfam" id="PF00144">
    <property type="entry name" value="Beta-lactamase"/>
    <property type="match status" value="1"/>
</dbReference>
<dbReference type="Proteomes" id="UP000305282">
    <property type="component" value="Unassembled WGS sequence"/>
</dbReference>
<dbReference type="InterPro" id="IPR012338">
    <property type="entry name" value="Beta-lactam/transpept-like"/>
</dbReference>
<dbReference type="PANTHER" id="PTHR43319">
    <property type="entry name" value="BETA-LACTAMASE-RELATED"/>
    <property type="match status" value="1"/>
</dbReference>
<protein>
    <submittedName>
        <fullName evidence="2">Beta-lactamase family protein</fullName>
    </submittedName>
</protein>
<dbReference type="RefSeq" id="WP_136448614.1">
    <property type="nucleotide sequence ID" value="NZ_SSXH01000364.1"/>
</dbReference>